<evidence type="ECO:0000259" key="2">
    <source>
        <dbReference type="PROSITE" id="PS51746"/>
    </source>
</evidence>
<evidence type="ECO:0000256" key="1">
    <source>
        <dbReference type="SAM" id="Phobius"/>
    </source>
</evidence>
<reference evidence="3 4" key="1">
    <citation type="submission" date="2023-11" db="EMBL/GenBank/DDBJ databases">
        <title>Draft genome sequence and annotation of the polyextremotolerant black yeast-like fungus Aureobasidium pullulans NRRL 62042.</title>
        <authorList>
            <person name="Dielentheis-Frenken M.R.E."/>
            <person name="Wibberg D."/>
            <person name="Blank L.M."/>
            <person name="Tiso T."/>
        </authorList>
    </citation>
    <scope>NUCLEOTIDE SEQUENCE [LARGE SCALE GENOMIC DNA]</scope>
    <source>
        <strain evidence="3 4">NRRL 62042</strain>
    </source>
</reference>
<dbReference type="InterPro" id="IPR001932">
    <property type="entry name" value="PPM-type_phosphatase-like_dom"/>
</dbReference>
<feature type="domain" description="PPM-type phosphatase" evidence="2">
    <location>
        <begin position="118"/>
        <end position="478"/>
    </location>
</feature>
<dbReference type="CDD" id="cd00143">
    <property type="entry name" value="PP2Cc"/>
    <property type="match status" value="1"/>
</dbReference>
<proteinExistence type="predicted"/>
<dbReference type="SMART" id="SM00332">
    <property type="entry name" value="PP2Cc"/>
    <property type="match status" value="1"/>
</dbReference>
<keyword evidence="1" id="KW-0812">Transmembrane</keyword>
<gene>
    <name evidence="3" type="ORF">QM012_005148</name>
</gene>
<keyword evidence="1" id="KW-0472">Membrane</keyword>
<dbReference type="SUPFAM" id="SSF81606">
    <property type="entry name" value="PP2C-like"/>
    <property type="match status" value="1"/>
</dbReference>
<sequence length="483" mass="53043">MALKMRPWRVVARIKTHRGFGTPIQRIHTKQGLNLPRNTGTNAVNYTAATAGAALAGLGIWLLTTPTRDTVPVLENQEVNTPDFSKDQITRMLSKEAYSFPVNGVTGVNRYDGAQLASNSPCEDRFVHGKVPSPRDNDDNPWMAWAVFDGHAGWQTADLLEKQLVPLVQQRLRQTTLTSEQQSGYQESFQNAITKTFVELDDSIVKTAQETSLSSLPLPDKMQKLMPAFSGSCALLALYDPVTSNLHVACTGDSRAVLGQKSADGTWKAIPLSIDQTGSNTDEIARINQEHPGEQDIVKDGRVLGIMVSRAFGDGRWKWAQELQNSMIEKYHAPALRPTFKVQTPPYITAEPVVTSTSIDPKTPSFFILASDGLWDNLSDQQAVNLVAGWLEKPHAPPSKLQPTPTPTAMDFSHLSKDVVSSKFTEERTITQDTNAAVHLLRNSLGGNHEELLAGRLAATTPFSRDIRDDVTIQVAFFNCSGV</sequence>
<dbReference type="InterPro" id="IPR015655">
    <property type="entry name" value="PP2C"/>
</dbReference>
<name>A0ABR0T605_AURPU</name>
<feature type="transmembrane region" description="Helical" evidence="1">
    <location>
        <begin position="43"/>
        <end position="63"/>
    </location>
</feature>
<dbReference type="PANTHER" id="PTHR13832">
    <property type="entry name" value="PROTEIN PHOSPHATASE 2C"/>
    <property type="match status" value="1"/>
</dbReference>
<dbReference type="EMBL" id="JASGXD010000021">
    <property type="protein sequence ID" value="KAK5999742.1"/>
    <property type="molecule type" value="Genomic_DNA"/>
</dbReference>
<protein>
    <recommendedName>
        <fullName evidence="2">PPM-type phosphatase domain-containing protein</fullName>
    </recommendedName>
</protein>
<evidence type="ECO:0000313" key="3">
    <source>
        <dbReference type="EMBL" id="KAK5999742.1"/>
    </source>
</evidence>
<evidence type="ECO:0000313" key="4">
    <source>
        <dbReference type="Proteomes" id="UP001341245"/>
    </source>
</evidence>
<organism evidence="3 4">
    <name type="scientific">Aureobasidium pullulans</name>
    <name type="common">Black yeast</name>
    <name type="synonym">Pullularia pullulans</name>
    <dbReference type="NCBI Taxonomy" id="5580"/>
    <lineage>
        <taxon>Eukaryota</taxon>
        <taxon>Fungi</taxon>
        <taxon>Dikarya</taxon>
        <taxon>Ascomycota</taxon>
        <taxon>Pezizomycotina</taxon>
        <taxon>Dothideomycetes</taxon>
        <taxon>Dothideomycetidae</taxon>
        <taxon>Dothideales</taxon>
        <taxon>Saccotheciaceae</taxon>
        <taxon>Aureobasidium</taxon>
    </lineage>
</organism>
<keyword evidence="4" id="KW-1185">Reference proteome</keyword>
<keyword evidence="1" id="KW-1133">Transmembrane helix</keyword>
<dbReference type="Proteomes" id="UP001341245">
    <property type="component" value="Unassembled WGS sequence"/>
</dbReference>
<dbReference type="Pfam" id="PF00481">
    <property type="entry name" value="PP2C"/>
    <property type="match status" value="1"/>
</dbReference>
<dbReference type="Gene3D" id="3.60.40.10">
    <property type="entry name" value="PPM-type phosphatase domain"/>
    <property type="match status" value="1"/>
</dbReference>
<dbReference type="InterPro" id="IPR036457">
    <property type="entry name" value="PPM-type-like_dom_sf"/>
</dbReference>
<comment type="caution">
    <text evidence="3">The sequence shown here is derived from an EMBL/GenBank/DDBJ whole genome shotgun (WGS) entry which is preliminary data.</text>
</comment>
<dbReference type="PROSITE" id="PS51746">
    <property type="entry name" value="PPM_2"/>
    <property type="match status" value="1"/>
</dbReference>
<accession>A0ABR0T605</accession>
<dbReference type="PANTHER" id="PTHR13832:SF792">
    <property type="entry name" value="GM14286P"/>
    <property type="match status" value="1"/>
</dbReference>